<evidence type="ECO:0000313" key="7">
    <source>
        <dbReference type="EMBL" id="TXJ37288.1"/>
    </source>
</evidence>
<dbReference type="InterPro" id="IPR043129">
    <property type="entry name" value="ATPase_NBD"/>
</dbReference>
<dbReference type="PIRSF" id="PIRSF000538">
    <property type="entry name" value="GlpK"/>
    <property type="match status" value="1"/>
</dbReference>
<reference evidence="7 8" key="1">
    <citation type="journal article" date="1992" name="Lakartidningen">
        <title>[Penicillin V and not amoxicillin is the first choice preparation in acute otitis].</title>
        <authorList>
            <person name="Kamme C."/>
            <person name="Lundgren K."/>
            <person name="Prellner K."/>
        </authorList>
    </citation>
    <scope>NUCLEOTIDE SEQUENCE [LARGE SCALE GENOMIC DNA]</scope>
    <source>
        <strain evidence="7 8">PC5538III-hc</strain>
    </source>
</reference>
<evidence type="ECO:0000256" key="1">
    <source>
        <dbReference type="ARBA" id="ARBA00009156"/>
    </source>
</evidence>
<dbReference type="EMBL" id="SAXY01000064">
    <property type="protein sequence ID" value="TXJ37288.1"/>
    <property type="molecule type" value="Genomic_DNA"/>
</dbReference>
<organism evidence="7 8">
    <name type="scientific">Brachyspira pilosicoli</name>
    <name type="common">Serpulina pilosicoli</name>
    <dbReference type="NCBI Taxonomy" id="52584"/>
    <lineage>
        <taxon>Bacteria</taxon>
        <taxon>Pseudomonadati</taxon>
        <taxon>Spirochaetota</taxon>
        <taxon>Spirochaetia</taxon>
        <taxon>Brachyspirales</taxon>
        <taxon>Brachyspiraceae</taxon>
        <taxon>Brachyspira</taxon>
    </lineage>
</organism>
<keyword evidence="2 4" id="KW-0808">Transferase</keyword>
<sequence>MDSFVLGLDIGTTEIKAVLFSLDGKEIEISRKKNEIIELPNGIYEQDMNVLWDNLCIVIRNLIGKIGDKNIIGIGLSAQGEGCWLVDYKGKPVRTAILWNDARASSIINDVSKEQVKKYKSITGSLPCPGAMSFIIKWLSINDKKSLDNAKYALFCKDWIRYKLTGEFFIEETDTSTSLLDLEKKEVSSEIFDMLNISEYYRLMPNLINSNSVAGSITKEAAYMTGLKEGISVSAGYIDVISSCIGAGALYENDVCSILGTSCVNEFLSNSFNLLEDSVSYLCYGDGEKYVSIVGNMAGTPNIDWITNTLFSDVENILKNKREFYDFIDEKIKDIPMGSNGVIYHPYIKNSGERTPFLDTNARASFFGINENTTRWDLLKAIYEGIAFSIKDCFQSYIPKKIFLMGGGANSTILAKIISDCMGVPIVISKSKELGAKGAAVSACMATGVFSTLKEALDAFKNETIEIYPNEKNTLFYNEYFQIYKNLRNLYKIEWERKINILNKFKLL</sequence>
<comment type="similarity">
    <text evidence="1 4">Belongs to the FGGY kinase family.</text>
</comment>
<evidence type="ECO:0000259" key="6">
    <source>
        <dbReference type="Pfam" id="PF02782"/>
    </source>
</evidence>
<dbReference type="InterPro" id="IPR018485">
    <property type="entry name" value="FGGY_C"/>
</dbReference>
<dbReference type="InterPro" id="IPR050406">
    <property type="entry name" value="FGGY_Carb_Kinase"/>
</dbReference>
<dbReference type="InterPro" id="IPR018484">
    <property type="entry name" value="FGGY_N"/>
</dbReference>
<dbReference type="GO" id="GO:0016773">
    <property type="term" value="F:phosphotransferase activity, alcohol group as acceptor"/>
    <property type="evidence" value="ECO:0007669"/>
    <property type="project" value="InterPro"/>
</dbReference>
<evidence type="ECO:0000313" key="8">
    <source>
        <dbReference type="Proteomes" id="UP000323176"/>
    </source>
</evidence>
<dbReference type="AlphaFoldDB" id="A0A5C8EIM6"/>
<gene>
    <name evidence="7" type="ORF">EPJ72_10570</name>
</gene>
<dbReference type="CDD" id="cd07802">
    <property type="entry name" value="ASKHA_NBD_FGGY_EcLyxK-like"/>
    <property type="match status" value="1"/>
</dbReference>
<keyword evidence="3 4" id="KW-0418">Kinase</keyword>
<dbReference type="Proteomes" id="UP000323176">
    <property type="component" value="Unassembled WGS sequence"/>
</dbReference>
<dbReference type="InterPro" id="IPR000577">
    <property type="entry name" value="Carb_kinase_FGGY"/>
</dbReference>
<dbReference type="GO" id="GO:0016301">
    <property type="term" value="F:kinase activity"/>
    <property type="evidence" value="ECO:0007669"/>
    <property type="project" value="UniProtKB-KW"/>
</dbReference>
<feature type="domain" description="Carbohydrate kinase FGGY N-terminal" evidence="5">
    <location>
        <begin position="5"/>
        <end position="246"/>
    </location>
</feature>
<dbReference type="PROSITE" id="PS00445">
    <property type="entry name" value="FGGY_KINASES_2"/>
    <property type="match status" value="1"/>
</dbReference>
<name>A0A5C8EIM6_BRAPL</name>
<protein>
    <submittedName>
        <fullName evidence="7">Carbohydrate kinase</fullName>
    </submittedName>
</protein>
<comment type="caution">
    <text evidence="7">The sequence shown here is derived from an EMBL/GenBank/DDBJ whole genome shotgun (WGS) entry which is preliminary data.</text>
</comment>
<evidence type="ECO:0000256" key="4">
    <source>
        <dbReference type="RuleBase" id="RU003733"/>
    </source>
</evidence>
<dbReference type="Pfam" id="PF00370">
    <property type="entry name" value="FGGY_N"/>
    <property type="match status" value="1"/>
</dbReference>
<dbReference type="GO" id="GO:0005975">
    <property type="term" value="P:carbohydrate metabolic process"/>
    <property type="evidence" value="ECO:0007669"/>
    <property type="project" value="InterPro"/>
</dbReference>
<accession>A0A5C8EIM6</accession>
<dbReference type="Gene3D" id="3.30.420.40">
    <property type="match status" value="2"/>
</dbReference>
<dbReference type="SUPFAM" id="SSF53067">
    <property type="entry name" value="Actin-like ATPase domain"/>
    <property type="match status" value="2"/>
</dbReference>
<feature type="domain" description="Carbohydrate kinase FGGY C-terminal" evidence="6">
    <location>
        <begin position="258"/>
        <end position="446"/>
    </location>
</feature>
<proteinExistence type="inferred from homology"/>
<dbReference type="PANTHER" id="PTHR43095:SF3">
    <property type="entry name" value="L-XYLULOSE_3-KETO-L-GULONATE KINASE"/>
    <property type="match status" value="1"/>
</dbReference>
<dbReference type="OrthoDB" id="9805576at2"/>
<evidence type="ECO:0000259" key="5">
    <source>
        <dbReference type="Pfam" id="PF00370"/>
    </source>
</evidence>
<dbReference type="Pfam" id="PF02782">
    <property type="entry name" value="FGGY_C"/>
    <property type="match status" value="1"/>
</dbReference>
<evidence type="ECO:0000256" key="3">
    <source>
        <dbReference type="ARBA" id="ARBA00022777"/>
    </source>
</evidence>
<evidence type="ECO:0000256" key="2">
    <source>
        <dbReference type="ARBA" id="ARBA00022679"/>
    </source>
</evidence>
<dbReference type="InterPro" id="IPR018483">
    <property type="entry name" value="Carb_kinase_FGGY_CS"/>
</dbReference>
<dbReference type="PANTHER" id="PTHR43095">
    <property type="entry name" value="SUGAR KINASE"/>
    <property type="match status" value="1"/>
</dbReference>